<protein>
    <submittedName>
        <fullName evidence="2">Uncharacterized protein</fullName>
    </submittedName>
</protein>
<name>A0A6M3IQA8_9ZZZZ</name>
<dbReference type="AlphaFoldDB" id="A0A6M3IQA8"/>
<sequence length="51" mass="5797">MNDIITKWIGVPIVIGILAPLMIMMLLLVIPLWICGVIILLLFKIFGIEYE</sequence>
<keyword evidence="1" id="KW-1133">Transmembrane helix</keyword>
<evidence type="ECO:0000256" key="1">
    <source>
        <dbReference type="SAM" id="Phobius"/>
    </source>
</evidence>
<feature type="transmembrane region" description="Helical" evidence="1">
    <location>
        <begin position="12"/>
        <end position="43"/>
    </location>
</feature>
<proteinExistence type="predicted"/>
<evidence type="ECO:0000313" key="2">
    <source>
        <dbReference type="EMBL" id="QJA58572.1"/>
    </source>
</evidence>
<keyword evidence="1" id="KW-0472">Membrane</keyword>
<keyword evidence="1" id="KW-0812">Transmembrane</keyword>
<accession>A0A6M3IQA8</accession>
<organism evidence="2">
    <name type="scientific">viral metagenome</name>
    <dbReference type="NCBI Taxonomy" id="1070528"/>
    <lineage>
        <taxon>unclassified sequences</taxon>
        <taxon>metagenomes</taxon>
        <taxon>organismal metagenomes</taxon>
    </lineage>
</organism>
<dbReference type="EMBL" id="MT141330">
    <property type="protein sequence ID" value="QJA58572.1"/>
    <property type="molecule type" value="Genomic_DNA"/>
</dbReference>
<gene>
    <name evidence="2" type="ORF">MM415B01436_0006</name>
</gene>
<reference evidence="2" key="1">
    <citation type="submission" date="2020-03" db="EMBL/GenBank/DDBJ databases">
        <title>The deep terrestrial virosphere.</title>
        <authorList>
            <person name="Holmfeldt K."/>
            <person name="Nilsson E."/>
            <person name="Simone D."/>
            <person name="Lopez-Fernandez M."/>
            <person name="Wu X."/>
            <person name="de Brujin I."/>
            <person name="Lundin D."/>
            <person name="Andersson A."/>
            <person name="Bertilsson S."/>
            <person name="Dopson M."/>
        </authorList>
    </citation>
    <scope>NUCLEOTIDE SEQUENCE</scope>
    <source>
        <strain evidence="2">MM415B01436</strain>
    </source>
</reference>